<dbReference type="EMBL" id="FOUU01000005">
    <property type="protein sequence ID" value="SFM86677.1"/>
    <property type="molecule type" value="Genomic_DNA"/>
</dbReference>
<dbReference type="GO" id="GO:0046872">
    <property type="term" value="F:metal ion binding"/>
    <property type="evidence" value="ECO:0007669"/>
    <property type="project" value="InterPro"/>
</dbReference>
<dbReference type="CDD" id="cd01045">
    <property type="entry name" value="Ferritin_like_AB"/>
    <property type="match status" value="1"/>
</dbReference>
<gene>
    <name evidence="2" type="ORF">SAMN05660836_01782</name>
</gene>
<dbReference type="Proteomes" id="UP000199611">
    <property type="component" value="Unassembled WGS sequence"/>
</dbReference>
<dbReference type="GO" id="GO:0016491">
    <property type="term" value="F:oxidoreductase activity"/>
    <property type="evidence" value="ECO:0007669"/>
    <property type="project" value="InterPro"/>
</dbReference>
<proteinExistence type="predicted"/>
<dbReference type="InterPro" id="IPR009078">
    <property type="entry name" value="Ferritin-like_SF"/>
</dbReference>
<dbReference type="PANTHER" id="PTHR33531">
    <property type="entry name" value="RUBRERYTHRIN SUBFAMILY"/>
    <property type="match status" value="1"/>
</dbReference>
<dbReference type="PANTHER" id="PTHR33531:SF7">
    <property type="entry name" value="HYPOTHETICAL MEMBRANE PROTEIN, CONSERVED"/>
    <property type="match status" value="1"/>
</dbReference>
<dbReference type="OrthoDB" id="5405405at2"/>
<dbReference type="InterPro" id="IPR012347">
    <property type="entry name" value="Ferritin-like"/>
</dbReference>
<feature type="domain" description="Rubrerythrin diiron-binding" evidence="1">
    <location>
        <begin position="10"/>
        <end position="158"/>
    </location>
</feature>
<dbReference type="Pfam" id="PF02915">
    <property type="entry name" value="Rubrerythrin"/>
    <property type="match status" value="1"/>
</dbReference>
<accession>A0A1I4UCF1</accession>
<reference evidence="2 3" key="1">
    <citation type="submission" date="2016-10" db="EMBL/GenBank/DDBJ databases">
        <authorList>
            <person name="de Groot N.N."/>
        </authorList>
    </citation>
    <scope>NUCLEOTIDE SEQUENCE [LARGE SCALE GENOMIC DNA]</scope>
    <source>
        <strain evidence="2 3">DSM 9990</strain>
    </source>
</reference>
<sequence length="166" mass="19305">MIFGFNAEEVFDIAIAIEENGKRFYDEACRIVDDEAVRTLFRELAQEEVKHKERFIELKNQIPEDVKGQTVYDPDHEITLYLKMMADDHVFRTGESVAEKVASIKSPEDALKMAMQFEKDSVIFFLTMKDHTEDPKGKEMVDLLVKEEQQHLRRISAALRALKQKP</sequence>
<name>A0A1I4UCF1_9BACT</name>
<protein>
    <submittedName>
        <fullName evidence="2">Rubrerythrin</fullName>
    </submittedName>
</protein>
<dbReference type="RefSeq" id="WP_093395124.1">
    <property type="nucleotide sequence ID" value="NZ_FOUU01000005.1"/>
</dbReference>
<dbReference type="STRING" id="39841.SAMN05660836_01782"/>
<organism evidence="2 3">
    <name type="scientific">Thermodesulforhabdus norvegica</name>
    <dbReference type="NCBI Taxonomy" id="39841"/>
    <lineage>
        <taxon>Bacteria</taxon>
        <taxon>Pseudomonadati</taxon>
        <taxon>Thermodesulfobacteriota</taxon>
        <taxon>Syntrophobacteria</taxon>
        <taxon>Syntrophobacterales</taxon>
        <taxon>Thermodesulforhabdaceae</taxon>
        <taxon>Thermodesulforhabdus</taxon>
    </lineage>
</organism>
<evidence type="ECO:0000313" key="2">
    <source>
        <dbReference type="EMBL" id="SFM86677.1"/>
    </source>
</evidence>
<evidence type="ECO:0000259" key="1">
    <source>
        <dbReference type="Pfam" id="PF02915"/>
    </source>
</evidence>
<dbReference type="Gene3D" id="1.20.1260.10">
    <property type="match status" value="1"/>
</dbReference>
<dbReference type="AlphaFoldDB" id="A0A1I4UCF1"/>
<keyword evidence="3" id="KW-1185">Reference proteome</keyword>
<dbReference type="SUPFAM" id="SSF47240">
    <property type="entry name" value="Ferritin-like"/>
    <property type="match status" value="1"/>
</dbReference>
<dbReference type="InterPro" id="IPR003251">
    <property type="entry name" value="Rr_diiron-bd_dom"/>
</dbReference>
<evidence type="ECO:0000313" key="3">
    <source>
        <dbReference type="Proteomes" id="UP000199611"/>
    </source>
</evidence>